<feature type="domain" description="Tail sheath protein Gp18-like" evidence="5">
    <location>
        <begin position="33"/>
        <end position="90"/>
    </location>
</feature>
<evidence type="ECO:0000259" key="3">
    <source>
        <dbReference type="Pfam" id="PF17481"/>
    </source>
</evidence>
<dbReference type="Gene3D" id="3.40.50.11790">
    <property type="match status" value="1"/>
</dbReference>
<dbReference type="Pfam" id="PF17482">
    <property type="entry name" value="Phage_sheath_1C"/>
    <property type="match status" value="1"/>
</dbReference>
<sequence>MAGGTWTVQNKVRPGVYINFQSEGGAVGSVSERGIVTFPMVADWGTAREVIAVDSETKLEQVLGYPLSHPRMLLVREALKRAQQVLLYRVNEGTKAKVTAEAFTATAKHGGVRGNDIKIVIQPNIDDANQFDVQTIVDGRIKDTQTVNDGTALKANDWVTYEATTLTATAGLILAGGDNGTTTNGDYSDYLTMIERYEFHTLALPSEDESLKGLVSAFVKRLRDQEGKKVQVVVANAAAADHEGIINVKNGVVLADGTRIEAAQATVWVAAATAGAGVNEALTYQAYDDAVDATVRYTNSEVEAALKKGEFVFVHNKGRALVEQDINSLITFTPEKTKAFSKNRVVRVLDSIANDLKQIFDSSYIGKVNNNQDGRNLFKSEIIQYLNQLQGISAIQEFDPQQDVTVLAGNDSDAVYCELNVKPVDAVEKIYMKVSIR</sequence>
<evidence type="ECO:0000259" key="5">
    <source>
        <dbReference type="Pfam" id="PF22671"/>
    </source>
</evidence>
<accession>A0A1X7KB70</accession>
<dbReference type="Pfam" id="PF17481">
    <property type="entry name" value="Phage_sheath_domII"/>
    <property type="match status" value="1"/>
</dbReference>
<keyword evidence="7" id="KW-1185">Reference proteome</keyword>
<dbReference type="InterPro" id="IPR035089">
    <property type="entry name" value="Phage_sheath_subtilisin"/>
</dbReference>
<dbReference type="OrthoDB" id="89060at2"/>
<dbReference type="Gene3D" id="3.30.1490.360">
    <property type="match status" value="1"/>
</dbReference>
<dbReference type="AlphaFoldDB" id="A0A1X7KB70"/>
<dbReference type="Pfam" id="PF04984">
    <property type="entry name" value="Phage_sheath_1"/>
    <property type="match status" value="1"/>
</dbReference>
<feature type="domain" description="Phage tail sheath protein-like beta-sandwich" evidence="3">
    <location>
        <begin position="91"/>
        <end position="178"/>
    </location>
</feature>
<name>A0A1X7KB70_9BACL</name>
<evidence type="ECO:0000313" key="6">
    <source>
        <dbReference type="EMBL" id="SMG38272.1"/>
    </source>
</evidence>
<evidence type="ECO:0000259" key="2">
    <source>
        <dbReference type="Pfam" id="PF04984"/>
    </source>
</evidence>
<dbReference type="InterPro" id="IPR035326">
    <property type="entry name" value="Beta_sandwich_Seath"/>
</dbReference>
<dbReference type="InterPro" id="IPR020287">
    <property type="entry name" value="Tail_sheath_C"/>
</dbReference>
<protein>
    <submittedName>
        <fullName evidence="6">Phage tail sheath protein</fullName>
    </submittedName>
</protein>
<feature type="domain" description="Tail sheath protein C-terminal" evidence="4">
    <location>
        <begin position="335"/>
        <end position="437"/>
    </location>
</feature>
<dbReference type="Gene3D" id="3.30.1370.220">
    <property type="match status" value="1"/>
</dbReference>
<dbReference type="STRING" id="1852522.SAMN06295960_2293"/>
<dbReference type="Gene3D" id="3.30.360.90">
    <property type="match status" value="1"/>
</dbReference>
<proteinExistence type="inferred from homology"/>
<gene>
    <name evidence="6" type="ORF">SAMN06295960_2293</name>
</gene>
<evidence type="ECO:0000259" key="4">
    <source>
        <dbReference type="Pfam" id="PF17482"/>
    </source>
</evidence>
<dbReference type="InterPro" id="IPR054564">
    <property type="entry name" value="Gp18_domIII_N"/>
</dbReference>
<comment type="similarity">
    <text evidence="1">Belongs to the myoviridae tail sheath protein family.</text>
</comment>
<dbReference type="Gene3D" id="2.60.40.4290">
    <property type="match status" value="1"/>
</dbReference>
<evidence type="ECO:0000313" key="7">
    <source>
        <dbReference type="Proteomes" id="UP000193834"/>
    </source>
</evidence>
<reference evidence="6 7" key="1">
    <citation type="submission" date="2017-04" db="EMBL/GenBank/DDBJ databases">
        <authorList>
            <person name="Afonso C.L."/>
            <person name="Miller P.J."/>
            <person name="Scott M.A."/>
            <person name="Spackman E."/>
            <person name="Goraichik I."/>
            <person name="Dimitrov K.M."/>
            <person name="Suarez D.L."/>
            <person name="Swayne D.E."/>
        </authorList>
    </citation>
    <scope>NUCLEOTIDE SEQUENCE [LARGE SCALE GENOMIC DNA]</scope>
    <source>
        <strain evidence="6 7">11</strain>
    </source>
</reference>
<organism evidence="6 7">
    <name type="scientific">Paenibacillus aquistagni</name>
    <dbReference type="NCBI Taxonomy" id="1852522"/>
    <lineage>
        <taxon>Bacteria</taxon>
        <taxon>Bacillati</taxon>
        <taxon>Bacillota</taxon>
        <taxon>Bacilli</taxon>
        <taxon>Bacillales</taxon>
        <taxon>Paenibacillaceae</taxon>
        <taxon>Paenibacillus</taxon>
    </lineage>
</organism>
<dbReference type="Pfam" id="PF22671">
    <property type="entry name" value="Gp18_domIII_N"/>
    <property type="match status" value="1"/>
</dbReference>
<feature type="domain" description="Tail sheath protein subtilisin-like" evidence="2">
    <location>
        <begin position="181"/>
        <end position="328"/>
    </location>
</feature>
<evidence type="ECO:0000256" key="1">
    <source>
        <dbReference type="ARBA" id="ARBA00008005"/>
    </source>
</evidence>
<dbReference type="Proteomes" id="UP000193834">
    <property type="component" value="Unassembled WGS sequence"/>
</dbReference>
<dbReference type="EMBL" id="FXAZ01000002">
    <property type="protein sequence ID" value="SMG38272.1"/>
    <property type="molecule type" value="Genomic_DNA"/>
</dbReference>
<dbReference type="RefSeq" id="WP_085494473.1">
    <property type="nucleotide sequence ID" value="NZ_FXAZ01000002.1"/>
</dbReference>